<evidence type="ECO:0000313" key="21">
    <source>
        <dbReference type="Proteomes" id="UP000800235"/>
    </source>
</evidence>
<keyword evidence="6" id="KW-0735">Signal-anchor</keyword>
<name>A0A9P4NM28_9PEZI</name>
<dbReference type="GO" id="GO:0005576">
    <property type="term" value="C:extracellular region"/>
    <property type="evidence" value="ECO:0007669"/>
    <property type="project" value="TreeGrafter"/>
</dbReference>
<evidence type="ECO:0000256" key="6">
    <source>
        <dbReference type="ARBA" id="ARBA00022968"/>
    </source>
</evidence>
<keyword evidence="21" id="KW-1185">Reference proteome</keyword>
<evidence type="ECO:0000256" key="10">
    <source>
        <dbReference type="ARBA" id="ARBA00023295"/>
    </source>
</evidence>
<dbReference type="InterPro" id="IPR017853">
    <property type="entry name" value="GH"/>
</dbReference>
<dbReference type="GO" id="GO:0009251">
    <property type="term" value="P:glucan catabolic process"/>
    <property type="evidence" value="ECO:0007669"/>
    <property type="project" value="TreeGrafter"/>
</dbReference>
<dbReference type="GO" id="GO:0009986">
    <property type="term" value="C:cell surface"/>
    <property type="evidence" value="ECO:0007669"/>
    <property type="project" value="TreeGrafter"/>
</dbReference>
<dbReference type="Proteomes" id="UP000800235">
    <property type="component" value="Unassembled WGS sequence"/>
</dbReference>
<dbReference type="SUPFAM" id="SSF51445">
    <property type="entry name" value="(Trans)glycosidases"/>
    <property type="match status" value="1"/>
</dbReference>
<proteinExistence type="inferred from homology"/>
<dbReference type="Gene3D" id="3.20.20.80">
    <property type="entry name" value="Glycosidases"/>
    <property type="match status" value="1"/>
</dbReference>
<dbReference type="Pfam" id="PF00150">
    <property type="entry name" value="Cellulase"/>
    <property type="match status" value="1"/>
</dbReference>
<keyword evidence="4 18" id="KW-0812">Transmembrane</keyword>
<comment type="similarity">
    <text evidence="2 16">Belongs to the glycosyl hydrolase 5 (cellulase A) family.</text>
</comment>
<keyword evidence="9" id="KW-0325">Glycoprotein</keyword>
<evidence type="ECO:0000256" key="18">
    <source>
        <dbReference type="SAM" id="Phobius"/>
    </source>
</evidence>
<keyword evidence="3" id="KW-1003">Cell membrane</keyword>
<keyword evidence="11" id="KW-0961">Cell wall biogenesis/degradation</keyword>
<gene>
    <name evidence="20" type="ORF">EJ08DRAFT_355751</name>
</gene>
<keyword evidence="5 16" id="KW-0378">Hydrolase</keyword>
<keyword evidence="7 18" id="KW-1133">Transmembrane helix</keyword>
<evidence type="ECO:0000256" key="3">
    <source>
        <dbReference type="ARBA" id="ARBA00022475"/>
    </source>
</evidence>
<evidence type="ECO:0000256" key="7">
    <source>
        <dbReference type="ARBA" id="ARBA00022989"/>
    </source>
</evidence>
<evidence type="ECO:0000256" key="14">
    <source>
        <dbReference type="ARBA" id="ARBA00038929"/>
    </source>
</evidence>
<dbReference type="EMBL" id="MU007060">
    <property type="protein sequence ID" value="KAF2427380.1"/>
    <property type="molecule type" value="Genomic_DNA"/>
</dbReference>
<protein>
    <recommendedName>
        <fullName evidence="14">glucan 1,3-beta-glucosidase</fullName>
        <ecNumber evidence="14">3.2.1.58</ecNumber>
    </recommendedName>
    <alternativeName>
        <fullName evidence="15">Exo-1,3-beta-glucanase D</fullName>
    </alternativeName>
</protein>
<feature type="region of interest" description="Disordered" evidence="17">
    <location>
        <begin position="1"/>
        <end position="23"/>
    </location>
</feature>
<evidence type="ECO:0000256" key="4">
    <source>
        <dbReference type="ARBA" id="ARBA00022692"/>
    </source>
</evidence>
<dbReference type="GO" id="GO:0071555">
    <property type="term" value="P:cell wall organization"/>
    <property type="evidence" value="ECO:0007669"/>
    <property type="project" value="UniProtKB-KW"/>
</dbReference>
<feature type="region of interest" description="Disordered" evidence="17">
    <location>
        <begin position="67"/>
        <end position="115"/>
    </location>
</feature>
<dbReference type="PANTHER" id="PTHR31297">
    <property type="entry name" value="GLUCAN ENDO-1,6-BETA-GLUCOSIDASE B"/>
    <property type="match status" value="1"/>
</dbReference>
<dbReference type="EC" id="3.2.1.58" evidence="14"/>
<evidence type="ECO:0000256" key="15">
    <source>
        <dbReference type="ARBA" id="ARBA00041260"/>
    </source>
</evidence>
<dbReference type="GO" id="GO:0004338">
    <property type="term" value="F:glucan exo-1,3-beta-glucosidase activity"/>
    <property type="evidence" value="ECO:0007669"/>
    <property type="project" value="UniProtKB-EC"/>
</dbReference>
<dbReference type="OrthoDB" id="62120at2759"/>
<evidence type="ECO:0000256" key="2">
    <source>
        <dbReference type="ARBA" id="ARBA00005641"/>
    </source>
</evidence>
<dbReference type="InterPro" id="IPR050386">
    <property type="entry name" value="Glycosyl_hydrolase_5"/>
</dbReference>
<feature type="compositionally biased region" description="Low complexity" evidence="17">
    <location>
        <begin position="67"/>
        <end position="90"/>
    </location>
</feature>
<evidence type="ECO:0000256" key="1">
    <source>
        <dbReference type="ARBA" id="ARBA00004401"/>
    </source>
</evidence>
<evidence type="ECO:0000259" key="19">
    <source>
        <dbReference type="Pfam" id="PF00150"/>
    </source>
</evidence>
<evidence type="ECO:0000256" key="8">
    <source>
        <dbReference type="ARBA" id="ARBA00023136"/>
    </source>
</evidence>
<evidence type="ECO:0000256" key="12">
    <source>
        <dbReference type="ARBA" id="ARBA00036824"/>
    </source>
</evidence>
<dbReference type="InterPro" id="IPR001547">
    <property type="entry name" value="Glyco_hydro_5"/>
</dbReference>
<reference evidence="20" key="1">
    <citation type="journal article" date="2020" name="Stud. Mycol.">
        <title>101 Dothideomycetes genomes: a test case for predicting lifestyles and emergence of pathogens.</title>
        <authorList>
            <person name="Haridas S."/>
            <person name="Albert R."/>
            <person name="Binder M."/>
            <person name="Bloem J."/>
            <person name="Labutti K."/>
            <person name="Salamov A."/>
            <person name="Andreopoulos B."/>
            <person name="Baker S."/>
            <person name="Barry K."/>
            <person name="Bills G."/>
            <person name="Bluhm B."/>
            <person name="Cannon C."/>
            <person name="Castanera R."/>
            <person name="Culley D."/>
            <person name="Daum C."/>
            <person name="Ezra D."/>
            <person name="Gonzalez J."/>
            <person name="Henrissat B."/>
            <person name="Kuo A."/>
            <person name="Liang C."/>
            <person name="Lipzen A."/>
            <person name="Lutzoni F."/>
            <person name="Magnuson J."/>
            <person name="Mondo S."/>
            <person name="Nolan M."/>
            <person name="Ohm R."/>
            <person name="Pangilinan J."/>
            <person name="Park H.-J."/>
            <person name="Ramirez L."/>
            <person name="Alfaro M."/>
            <person name="Sun H."/>
            <person name="Tritt A."/>
            <person name="Yoshinaga Y."/>
            <person name="Zwiers L.-H."/>
            <person name="Turgeon B."/>
            <person name="Goodwin S."/>
            <person name="Spatafora J."/>
            <person name="Crous P."/>
            <person name="Grigoriev I."/>
        </authorList>
    </citation>
    <scope>NUCLEOTIDE SEQUENCE</scope>
    <source>
        <strain evidence="20">CBS 130266</strain>
    </source>
</reference>
<feature type="transmembrane region" description="Helical" evidence="18">
    <location>
        <begin position="30"/>
        <end position="54"/>
    </location>
</feature>
<evidence type="ECO:0000256" key="16">
    <source>
        <dbReference type="RuleBase" id="RU361153"/>
    </source>
</evidence>
<comment type="catalytic activity">
    <reaction evidence="12">
        <text>Successive hydrolysis of beta-D-glucose units from the non-reducing ends of (1-&gt;3)-beta-D-glucans, releasing alpha-glucose.</text>
        <dbReference type="EC" id="3.2.1.58"/>
    </reaction>
</comment>
<sequence>MLSAGSSTEKLNATAASSELPPPQKKNRKLLWIILGIIALVLASVGIIIGALVAKDVIHVNRKSTTQSAAAAQSETTSSSSGSPTISTASNTTSSVKPTETSKCTTEKNIPSKAKGTWMDPTSWLDMKDFNCTFTDATVGGLPMVGLNSTWDDSKQANSQVPALDKSWGSYASKPMRGVNIGGWLSLEPFITPSLFDGDSTLVDEYTLCSKLGPEKAAETLEKHYSTFITEDDFKAIAAAGLDHVRIPFSYWAIKTYDNDPYVLGVSWRYLLRGIEWARKYGIRVKLDLHAAPGSQNGWNHSGRSGKVNWISGPDGAKNAKRTLDDIHAALSKFFAQERYKNVIAIYGLVNEPAPTIPIDALTEWTEQAYDLVSKNGIKAIQAFSESMRGLPIWAGKLQGHGTSLAIDVHEYTLFDPNTISLNHAKRIEFACSTWTNQITGTGFGNTMVGEWSQADTDCTKYLNGVNTGARWIGTFNGGSTPMCPTQDNQCSCDQANADPSTFSSEYKLFLKTWAEAQMFAFEKSWGWFYWTWKTESAPLWSYQAALAGGFMPKLAYQKDWDCSKPIPSLGGLPEFY</sequence>
<dbReference type="FunFam" id="3.20.20.80:FF:000033">
    <property type="entry name" value="Glucan 1,3-beta-glucosidase A"/>
    <property type="match status" value="1"/>
</dbReference>
<feature type="compositionally biased region" description="Polar residues" evidence="17">
    <location>
        <begin position="1"/>
        <end position="17"/>
    </location>
</feature>
<organism evidence="20 21">
    <name type="scientific">Tothia fuscella</name>
    <dbReference type="NCBI Taxonomy" id="1048955"/>
    <lineage>
        <taxon>Eukaryota</taxon>
        <taxon>Fungi</taxon>
        <taxon>Dikarya</taxon>
        <taxon>Ascomycota</taxon>
        <taxon>Pezizomycotina</taxon>
        <taxon>Dothideomycetes</taxon>
        <taxon>Pleosporomycetidae</taxon>
        <taxon>Venturiales</taxon>
        <taxon>Cylindrosympodiaceae</taxon>
        <taxon>Tothia</taxon>
    </lineage>
</organism>
<evidence type="ECO:0000256" key="9">
    <source>
        <dbReference type="ARBA" id="ARBA00023180"/>
    </source>
</evidence>
<feature type="compositionally biased region" description="Polar residues" evidence="17">
    <location>
        <begin position="91"/>
        <end position="109"/>
    </location>
</feature>
<keyword evidence="10 16" id="KW-0326">Glycosidase</keyword>
<dbReference type="GO" id="GO:0005886">
    <property type="term" value="C:plasma membrane"/>
    <property type="evidence" value="ECO:0007669"/>
    <property type="project" value="UniProtKB-SubCell"/>
</dbReference>
<accession>A0A9P4NM28</accession>
<comment type="caution">
    <text evidence="20">The sequence shown here is derived from an EMBL/GenBank/DDBJ whole genome shotgun (WGS) entry which is preliminary data.</text>
</comment>
<evidence type="ECO:0000256" key="5">
    <source>
        <dbReference type="ARBA" id="ARBA00022801"/>
    </source>
</evidence>
<comment type="subcellular location">
    <subcellularLocation>
        <location evidence="1">Cell membrane</location>
        <topology evidence="1">Single-pass type II membrane protein</topology>
    </subcellularLocation>
</comment>
<comment type="function">
    <text evidence="13">Glucosidase involved in the degradation of cellulosic biomass. Active on lichenan.</text>
</comment>
<dbReference type="PANTHER" id="PTHR31297:SF34">
    <property type="entry name" value="GLUCAN 1,3-BETA-GLUCOSIDASE 2"/>
    <property type="match status" value="1"/>
</dbReference>
<evidence type="ECO:0000313" key="20">
    <source>
        <dbReference type="EMBL" id="KAF2427380.1"/>
    </source>
</evidence>
<evidence type="ECO:0000256" key="11">
    <source>
        <dbReference type="ARBA" id="ARBA00023316"/>
    </source>
</evidence>
<dbReference type="AlphaFoldDB" id="A0A9P4NM28"/>
<keyword evidence="8 18" id="KW-0472">Membrane</keyword>
<evidence type="ECO:0000256" key="17">
    <source>
        <dbReference type="SAM" id="MobiDB-lite"/>
    </source>
</evidence>
<feature type="domain" description="Glycoside hydrolase family 5" evidence="19">
    <location>
        <begin position="224"/>
        <end position="457"/>
    </location>
</feature>
<evidence type="ECO:0000256" key="13">
    <source>
        <dbReference type="ARBA" id="ARBA00037126"/>
    </source>
</evidence>